<keyword evidence="3" id="KW-1185">Reference proteome</keyword>
<name>A0A5R9ECP3_9ACTN</name>
<keyword evidence="2" id="KW-0808">Transferase</keyword>
<dbReference type="NCBIfam" id="TIGR01208">
    <property type="entry name" value="rmlA_long"/>
    <property type="match status" value="1"/>
</dbReference>
<dbReference type="InterPro" id="IPR005908">
    <property type="entry name" value="G1P_thy_trans_l"/>
</dbReference>
<proteinExistence type="predicted"/>
<dbReference type="InterPro" id="IPR005835">
    <property type="entry name" value="NTP_transferase_dom"/>
</dbReference>
<dbReference type="OrthoDB" id="9803871at2"/>
<organism evidence="2 3">
    <name type="scientific">Streptomyces marianii</name>
    <dbReference type="NCBI Taxonomy" id="1817406"/>
    <lineage>
        <taxon>Bacteria</taxon>
        <taxon>Bacillati</taxon>
        <taxon>Actinomycetota</taxon>
        <taxon>Actinomycetes</taxon>
        <taxon>Kitasatosporales</taxon>
        <taxon>Streptomycetaceae</taxon>
        <taxon>Streptomyces</taxon>
    </lineage>
</organism>
<sequence length="354" mass="37686">MKALVLAGGSGSRLRPITHTSAKQLVPVANKPVLFYGLESIALAGVREVGIVVGDTAAEIESAVGDGSRFGLDVTYLPQEAPLGLAHAVGIARDYLGDDDFVMYLGDNFIVGGIGALVDRFRVNRPDAQILLTRVSDPRAFGVVELDGSGRVIGLEEKPEHPKSDLALVGVYMFTARVHDAVCRLKPSWRGELEITDAIQELIDSGCRVESTLVTGYWKDTGNVADMLEVNRLVLDGVETDCSGEVESSELIGRVVIEKGATVTGSRIVGPAVVAAGSRIHNSYIGPFTSIDSGCSVVDSEVEYSIVLRGASIAGVRRVERSLIGREVEVTSTPRVLRAHRLVLGDHSKVQVAS</sequence>
<evidence type="ECO:0000259" key="1">
    <source>
        <dbReference type="Pfam" id="PF00483"/>
    </source>
</evidence>
<evidence type="ECO:0000313" key="3">
    <source>
        <dbReference type="Proteomes" id="UP000305921"/>
    </source>
</evidence>
<comment type="caution">
    <text evidence="2">The sequence shown here is derived from an EMBL/GenBank/DDBJ whole genome shotgun (WGS) entry which is preliminary data.</text>
</comment>
<protein>
    <submittedName>
        <fullName evidence="2">Glucose-1-phosphate thymidylyltransferase</fullName>
        <ecNumber evidence="2">2.7.7.24</ecNumber>
    </submittedName>
</protein>
<dbReference type="RefSeq" id="WP_138057023.1">
    <property type="nucleotide sequence ID" value="NZ_VAWE01000001.1"/>
</dbReference>
<dbReference type="AlphaFoldDB" id="A0A5R9ECP3"/>
<dbReference type="Pfam" id="PF00483">
    <property type="entry name" value="NTP_transferase"/>
    <property type="match status" value="1"/>
</dbReference>
<dbReference type="SUPFAM" id="SSF53448">
    <property type="entry name" value="Nucleotide-diphospho-sugar transferases"/>
    <property type="match status" value="1"/>
</dbReference>
<dbReference type="PANTHER" id="PTHR42883:SF2">
    <property type="entry name" value="THYMIDYLYLTRANSFERASE"/>
    <property type="match status" value="1"/>
</dbReference>
<reference evidence="2 3" key="1">
    <citation type="submission" date="2019-05" db="EMBL/GenBank/DDBJ databases">
        <title>Streptomyces marianii sp. nov., a novel marine actinomycete from southern coast of India.</title>
        <authorList>
            <person name="Iniyan A.M."/>
            <person name="Wink J."/>
            <person name="Ramprasad E."/>
            <person name="Ramana C.V."/>
            <person name="Bunk B."/>
            <person name="Sproer C."/>
            <person name="Joseph F.-J.R.S."/>
            <person name="Vincent S.G.P."/>
        </authorList>
    </citation>
    <scope>NUCLEOTIDE SEQUENCE [LARGE SCALE GENOMIC DNA]</scope>
    <source>
        <strain evidence="2 3">ICN19</strain>
    </source>
</reference>
<dbReference type="PANTHER" id="PTHR42883">
    <property type="entry name" value="GLUCOSE-1-PHOSPHATE THYMIDYLTRANSFERASE"/>
    <property type="match status" value="1"/>
</dbReference>
<keyword evidence="2" id="KW-0548">Nucleotidyltransferase</keyword>
<gene>
    <name evidence="2" type="ORF">FEF34_36775</name>
</gene>
<accession>A0A5R9ECP3</accession>
<dbReference type="EMBL" id="VAWE01000001">
    <property type="protein sequence ID" value="TLQ47748.1"/>
    <property type="molecule type" value="Genomic_DNA"/>
</dbReference>
<dbReference type="EC" id="2.7.7.24" evidence="2"/>
<dbReference type="InterPro" id="IPR029044">
    <property type="entry name" value="Nucleotide-diphossugar_trans"/>
</dbReference>
<dbReference type="Proteomes" id="UP000305921">
    <property type="component" value="Unassembled WGS sequence"/>
</dbReference>
<dbReference type="Gene3D" id="3.90.550.10">
    <property type="entry name" value="Spore Coat Polysaccharide Biosynthesis Protein SpsA, Chain A"/>
    <property type="match status" value="1"/>
</dbReference>
<evidence type="ECO:0000313" key="2">
    <source>
        <dbReference type="EMBL" id="TLQ47748.1"/>
    </source>
</evidence>
<dbReference type="CDD" id="cd04189">
    <property type="entry name" value="G1P_TT_long"/>
    <property type="match status" value="1"/>
</dbReference>
<dbReference type="GO" id="GO:0008879">
    <property type="term" value="F:glucose-1-phosphate thymidylyltransferase activity"/>
    <property type="evidence" value="ECO:0007669"/>
    <property type="project" value="UniProtKB-EC"/>
</dbReference>
<feature type="domain" description="Nucleotidyl transferase" evidence="1">
    <location>
        <begin position="2"/>
        <end position="235"/>
    </location>
</feature>